<dbReference type="AlphaFoldDB" id="A0A482VUL6"/>
<name>A0A482VUL6_ASBVE</name>
<dbReference type="InterPro" id="IPR036865">
    <property type="entry name" value="CRAL-TRIO_dom_sf"/>
</dbReference>
<accession>A0A482VUL6</accession>
<keyword evidence="1" id="KW-0812">Transmembrane</keyword>
<feature type="transmembrane region" description="Helical" evidence="1">
    <location>
        <begin position="63"/>
        <end position="81"/>
    </location>
</feature>
<evidence type="ECO:0000313" key="2">
    <source>
        <dbReference type="EMBL" id="RZC36098.1"/>
    </source>
</evidence>
<organism evidence="2 3">
    <name type="scientific">Asbolus verrucosus</name>
    <name type="common">Desert ironclad beetle</name>
    <dbReference type="NCBI Taxonomy" id="1661398"/>
    <lineage>
        <taxon>Eukaryota</taxon>
        <taxon>Metazoa</taxon>
        <taxon>Ecdysozoa</taxon>
        <taxon>Arthropoda</taxon>
        <taxon>Hexapoda</taxon>
        <taxon>Insecta</taxon>
        <taxon>Pterygota</taxon>
        <taxon>Neoptera</taxon>
        <taxon>Endopterygota</taxon>
        <taxon>Coleoptera</taxon>
        <taxon>Polyphaga</taxon>
        <taxon>Cucujiformia</taxon>
        <taxon>Tenebrionidae</taxon>
        <taxon>Pimeliinae</taxon>
        <taxon>Asbolus</taxon>
    </lineage>
</organism>
<dbReference type="Gene3D" id="3.40.525.10">
    <property type="entry name" value="CRAL-TRIO lipid binding domain"/>
    <property type="match status" value="1"/>
</dbReference>
<keyword evidence="1" id="KW-1133">Transmembrane helix</keyword>
<feature type="non-terminal residue" evidence="2">
    <location>
        <position position="1"/>
    </location>
</feature>
<sequence length="111" mass="12529">DNDTSTKASSVTGPRFNFVRNGLVDQHKLNQADIFKVGTMIQDIIMMEDDHYFIVGVMKIQDMADIAMGYALFICVSILPYRSCIKLFRKTCFPKNTEETALMTLSLIGKP</sequence>
<dbReference type="Proteomes" id="UP000292052">
    <property type="component" value="Unassembled WGS sequence"/>
</dbReference>
<keyword evidence="3" id="KW-1185">Reference proteome</keyword>
<evidence type="ECO:0000256" key="1">
    <source>
        <dbReference type="SAM" id="Phobius"/>
    </source>
</evidence>
<comment type="caution">
    <text evidence="2">The sequence shown here is derived from an EMBL/GenBank/DDBJ whole genome shotgun (WGS) entry which is preliminary data.</text>
</comment>
<protein>
    <submittedName>
        <fullName evidence="2">Uncharacterized protein</fullName>
    </submittedName>
</protein>
<keyword evidence="1" id="KW-0472">Membrane</keyword>
<gene>
    <name evidence="2" type="ORF">BDFB_015068</name>
</gene>
<reference evidence="2 3" key="1">
    <citation type="submission" date="2017-03" db="EMBL/GenBank/DDBJ databases">
        <title>Genome of the blue death feigning beetle - Asbolus verrucosus.</title>
        <authorList>
            <person name="Rider S.D."/>
        </authorList>
    </citation>
    <scope>NUCLEOTIDE SEQUENCE [LARGE SCALE GENOMIC DNA]</scope>
    <source>
        <strain evidence="2">Butters</strain>
        <tissue evidence="2">Head and leg muscle</tissue>
    </source>
</reference>
<feature type="non-terminal residue" evidence="2">
    <location>
        <position position="111"/>
    </location>
</feature>
<dbReference type="OrthoDB" id="6682367at2759"/>
<proteinExistence type="predicted"/>
<evidence type="ECO:0000313" key="3">
    <source>
        <dbReference type="Proteomes" id="UP000292052"/>
    </source>
</evidence>
<dbReference type="SUPFAM" id="SSF52087">
    <property type="entry name" value="CRAL/TRIO domain"/>
    <property type="match status" value="1"/>
</dbReference>
<dbReference type="EMBL" id="QDEB01065265">
    <property type="protein sequence ID" value="RZC36098.1"/>
    <property type="molecule type" value="Genomic_DNA"/>
</dbReference>